<evidence type="ECO:0000256" key="2">
    <source>
        <dbReference type="ARBA" id="ARBA00009437"/>
    </source>
</evidence>
<dbReference type="RefSeq" id="WP_171580099.1">
    <property type="nucleotide sequence ID" value="NZ_JAAVLX010000004.1"/>
</dbReference>
<evidence type="ECO:0000256" key="5">
    <source>
        <dbReference type="ARBA" id="ARBA00023163"/>
    </source>
</evidence>
<dbReference type="InterPro" id="IPR050176">
    <property type="entry name" value="LTTR"/>
</dbReference>
<evidence type="ECO:0000313" key="8">
    <source>
        <dbReference type="Proteomes" id="UP000544122"/>
    </source>
</evidence>
<dbReference type="GO" id="GO:0003677">
    <property type="term" value="F:DNA binding"/>
    <property type="evidence" value="ECO:0007669"/>
    <property type="project" value="UniProtKB-KW"/>
</dbReference>
<organism evidence="7 8">
    <name type="scientific">Bradyrhizobium australiense</name>
    <dbReference type="NCBI Taxonomy" id="2721161"/>
    <lineage>
        <taxon>Bacteria</taxon>
        <taxon>Pseudomonadati</taxon>
        <taxon>Pseudomonadota</taxon>
        <taxon>Alphaproteobacteria</taxon>
        <taxon>Hyphomicrobiales</taxon>
        <taxon>Nitrobacteraceae</taxon>
        <taxon>Bradyrhizobium</taxon>
    </lineage>
</organism>
<evidence type="ECO:0000256" key="4">
    <source>
        <dbReference type="ARBA" id="ARBA00023125"/>
    </source>
</evidence>
<dbReference type="InterPro" id="IPR036388">
    <property type="entry name" value="WH-like_DNA-bd_sf"/>
</dbReference>
<dbReference type="AlphaFoldDB" id="A0A7Y4GS66"/>
<keyword evidence="3" id="KW-0805">Transcription regulation</keyword>
<dbReference type="Pfam" id="PF03466">
    <property type="entry name" value="LysR_substrate"/>
    <property type="match status" value="1"/>
</dbReference>
<dbReference type="InterPro" id="IPR000847">
    <property type="entry name" value="LysR_HTH_N"/>
</dbReference>
<dbReference type="FunFam" id="1.10.10.10:FF:000001">
    <property type="entry name" value="LysR family transcriptional regulator"/>
    <property type="match status" value="1"/>
</dbReference>
<dbReference type="PANTHER" id="PTHR30579:SF7">
    <property type="entry name" value="HTH-TYPE TRANSCRIPTIONAL REGULATOR LRHA-RELATED"/>
    <property type="match status" value="1"/>
</dbReference>
<evidence type="ECO:0000256" key="3">
    <source>
        <dbReference type="ARBA" id="ARBA00023015"/>
    </source>
</evidence>
<comment type="similarity">
    <text evidence="2">Belongs to the LysR transcriptional regulatory family.</text>
</comment>
<dbReference type="EMBL" id="JAAVLX010000004">
    <property type="protein sequence ID" value="NOJ40871.1"/>
    <property type="molecule type" value="Genomic_DNA"/>
</dbReference>
<evidence type="ECO:0000313" key="7">
    <source>
        <dbReference type="EMBL" id="NOJ40871.1"/>
    </source>
</evidence>
<dbReference type="Pfam" id="PF00126">
    <property type="entry name" value="HTH_1"/>
    <property type="match status" value="1"/>
</dbReference>
<gene>
    <name evidence="7" type="ORF">HCN58_14870</name>
</gene>
<feature type="domain" description="HTH lysR-type" evidence="6">
    <location>
        <begin position="6"/>
        <end position="63"/>
    </location>
</feature>
<dbReference type="Gene3D" id="1.10.10.10">
    <property type="entry name" value="Winged helix-like DNA-binding domain superfamily/Winged helix DNA-binding domain"/>
    <property type="match status" value="1"/>
</dbReference>
<reference evidence="7 8" key="1">
    <citation type="submission" date="2020-03" db="EMBL/GenBank/DDBJ databases">
        <title>Bradyrhizobium diversity isolated from nodules of Indigofera sp.</title>
        <authorList>
            <person name="Klepa M."/>
            <person name="Helene L."/>
            <person name="Hungria M."/>
        </authorList>
    </citation>
    <scope>NUCLEOTIDE SEQUENCE [LARGE SCALE GENOMIC DNA]</scope>
    <source>
        <strain evidence="7 8">WSM 1791</strain>
    </source>
</reference>
<keyword evidence="8" id="KW-1185">Reference proteome</keyword>
<dbReference type="InterPro" id="IPR005119">
    <property type="entry name" value="LysR_subst-bd"/>
</dbReference>
<protein>
    <submittedName>
        <fullName evidence="7">LysR family transcriptional regulator</fullName>
    </submittedName>
</protein>
<dbReference type="InterPro" id="IPR036390">
    <property type="entry name" value="WH_DNA-bd_sf"/>
</dbReference>
<dbReference type="PANTHER" id="PTHR30579">
    <property type="entry name" value="TRANSCRIPTIONAL REGULATOR"/>
    <property type="match status" value="1"/>
</dbReference>
<accession>A0A7Y4GS66</accession>
<keyword evidence="5" id="KW-0804">Transcription</keyword>
<comment type="caution">
    <text evidence="7">The sequence shown here is derived from an EMBL/GenBank/DDBJ whole genome shotgun (WGS) entry which is preliminary data.</text>
</comment>
<sequence length="303" mass="33086">MSIPVLDPDLLKAFVAVADSRSFTRAASQLNRTQSAVSMQIKRLEERLGVELFNRTKANVDLSSAGEGLLGYARRILTLNDEAVGKLRERKIEGVVRLGVMDDYGTLIVPPVLASFAACYPLVHVEMEIGLTSSMPSRLGKAYDLVIAMHPEGHGEGEFLRREQAAWATGAFHPVEQQNPLPLALYPQGCLFRKWAIEALDAAKRPWRLAFVSHSLAAVESVAAQGLAVTIVKAGTFPPKLRPLSERDGMPRLPAADICLHRTANLSRAGALLADHLRSTISNHLDEVSVRRATRDAIPIAFN</sequence>
<evidence type="ECO:0000259" key="6">
    <source>
        <dbReference type="PROSITE" id="PS50931"/>
    </source>
</evidence>
<dbReference type="PROSITE" id="PS50931">
    <property type="entry name" value="HTH_LYSR"/>
    <property type="match status" value="1"/>
</dbReference>
<dbReference type="PRINTS" id="PR00039">
    <property type="entry name" value="HTHLYSR"/>
</dbReference>
<evidence type="ECO:0000256" key="1">
    <source>
        <dbReference type="ARBA" id="ARBA00003502"/>
    </source>
</evidence>
<dbReference type="GO" id="GO:0003700">
    <property type="term" value="F:DNA-binding transcription factor activity"/>
    <property type="evidence" value="ECO:0007669"/>
    <property type="project" value="InterPro"/>
</dbReference>
<proteinExistence type="inferred from homology"/>
<dbReference type="Gene3D" id="3.40.190.10">
    <property type="entry name" value="Periplasmic binding protein-like II"/>
    <property type="match status" value="2"/>
</dbReference>
<dbReference type="SUPFAM" id="SSF53850">
    <property type="entry name" value="Periplasmic binding protein-like II"/>
    <property type="match status" value="1"/>
</dbReference>
<comment type="function">
    <text evidence="1">NodD regulates the expression of the nodABCFE genes which encode other nodulation proteins. NodD is also a negative regulator of its own expression. Binds flavonoids as inducers.</text>
</comment>
<dbReference type="SUPFAM" id="SSF46785">
    <property type="entry name" value="Winged helix' DNA-binding domain"/>
    <property type="match status" value="1"/>
</dbReference>
<keyword evidence="4" id="KW-0238">DNA-binding</keyword>
<name>A0A7Y4GS66_9BRAD</name>
<dbReference type="Proteomes" id="UP000544122">
    <property type="component" value="Unassembled WGS sequence"/>
</dbReference>